<evidence type="ECO:0000256" key="4">
    <source>
        <dbReference type="SAM" id="MobiDB-lite"/>
    </source>
</evidence>
<feature type="region of interest" description="Disordered" evidence="4">
    <location>
        <begin position="214"/>
        <end position="259"/>
    </location>
</feature>
<reference evidence="6" key="2">
    <citation type="submission" date="2020-11" db="EMBL/GenBank/DDBJ databases">
        <authorList>
            <person name="Cecchin M."/>
            <person name="Marcolungo L."/>
            <person name="Rossato M."/>
            <person name="Girolomoni L."/>
            <person name="Cosentino E."/>
            <person name="Cuine S."/>
            <person name="Li-Beisson Y."/>
            <person name="Delledonne M."/>
            <person name="Ballottari M."/>
        </authorList>
    </citation>
    <scope>NUCLEOTIDE SEQUENCE</scope>
    <source>
        <strain evidence="6">211/11P</strain>
        <tissue evidence="6">Whole cell</tissue>
    </source>
</reference>
<dbReference type="Proteomes" id="UP001055712">
    <property type="component" value="Unassembled WGS sequence"/>
</dbReference>
<evidence type="ECO:0000256" key="2">
    <source>
        <dbReference type="ARBA" id="ARBA00022771"/>
    </source>
</evidence>
<dbReference type="Pfam" id="PF12906">
    <property type="entry name" value="RINGv"/>
    <property type="match status" value="1"/>
</dbReference>
<sequence>MEQRVKRGPSRTSYINAISTASAVERSAASETCSEDSPVCWICLDSTGPLILPCRCPRSAHPKCLARWQLQSAGSRKETHCEFCDARLPDWKGTLTPQCGANAPAVMNVNFDGRTYSFEVKPGPDGYRQFTEAIRRAFNLPDDSELNITFTCDEPVTSGAGVVGPPDNASLLTLQGSGAYDAAVHCASVSAARRLTSPGVSRTTSNTEEFAAALPSTPQPANPLGGAAAASPEGAAVEGSSGAELSAEPGNKRRLSGGLRRLRSAFQDFACALAPSGGGGPGAGSSSSVMRP</sequence>
<organism evidence="6 7">
    <name type="scientific">Chlorella vulgaris</name>
    <name type="common">Green alga</name>
    <dbReference type="NCBI Taxonomy" id="3077"/>
    <lineage>
        <taxon>Eukaryota</taxon>
        <taxon>Viridiplantae</taxon>
        <taxon>Chlorophyta</taxon>
        <taxon>core chlorophytes</taxon>
        <taxon>Trebouxiophyceae</taxon>
        <taxon>Chlorellales</taxon>
        <taxon>Chlorellaceae</taxon>
        <taxon>Chlorella clade</taxon>
        <taxon>Chlorella</taxon>
    </lineage>
</organism>
<evidence type="ECO:0000313" key="6">
    <source>
        <dbReference type="EMBL" id="KAI3437874.1"/>
    </source>
</evidence>
<name>A0A9D4Z1F9_CHLVU</name>
<feature type="compositionally biased region" description="Low complexity" evidence="4">
    <location>
        <begin position="223"/>
        <end position="249"/>
    </location>
</feature>
<dbReference type="InterPro" id="IPR011016">
    <property type="entry name" value="Znf_RING-CH"/>
</dbReference>
<dbReference type="PROSITE" id="PS51292">
    <property type="entry name" value="ZF_RING_CH"/>
    <property type="match status" value="1"/>
</dbReference>
<protein>
    <recommendedName>
        <fullName evidence="5">RING-CH-type domain-containing protein</fullName>
    </recommendedName>
</protein>
<dbReference type="OrthoDB" id="541346at2759"/>
<dbReference type="GO" id="GO:0008270">
    <property type="term" value="F:zinc ion binding"/>
    <property type="evidence" value="ECO:0007669"/>
    <property type="project" value="UniProtKB-KW"/>
</dbReference>
<dbReference type="AlphaFoldDB" id="A0A9D4Z1F9"/>
<dbReference type="EMBL" id="SIDB01000001">
    <property type="protein sequence ID" value="KAI3437874.1"/>
    <property type="molecule type" value="Genomic_DNA"/>
</dbReference>
<dbReference type="Gene3D" id="3.30.40.10">
    <property type="entry name" value="Zinc/RING finger domain, C3HC4 (zinc finger)"/>
    <property type="match status" value="1"/>
</dbReference>
<comment type="caution">
    <text evidence="6">The sequence shown here is derived from an EMBL/GenBank/DDBJ whole genome shotgun (WGS) entry which is preliminary data.</text>
</comment>
<evidence type="ECO:0000256" key="1">
    <source>
        <dbReference type="ARBA" id="ARBA00022723"/>
    </source>
</evidence>
<evidence type="ECO:0000313" key="7">
    <source>
        <dbReference type="Proteomes" id="UP001055712"/>
    </source>
</evidence>
<feature type="domain" description="RING-CH-type" evidence="5">
    <location>
        <begin position="32"/>
        <end position="91"/>
    </location>
</feature>
<keyword evidence="1" id="KW-0479">Metal-binding</keyword>
<dbReference type="SUPFAM" id="SSF57850">
    <property type="entry name" value="RING/U-box"/>
    <property type="match status" value="1"/>
</dbReference>
<reference evidence="6" key="1">
    <citation type="journal article" date="2019" name="Plant J.">
        <title>Chlorella vulgaris genome assembly and annotation reveals the molecular basis for metabolic acclimation to high light conditions.</title>
        <authorList>
            <person name="Cecchin M."/>
            <person name="Marcolungo L."/>
            <person name="Rossato M."/>
            <person name="Girolomoni L."/>
            <person name="Cosentino E."/>
            <person name="Cuine S."/>
            <person name="Li-Beisson Y."/>
            <person name="Delledonne M."/>
            <person name="Ballottari M."/>
        </authorList>
    </citation>
    <scope>NUCLEOTIDE SEQUENCE</scope>
    <source>
        <strain evidence="6">211/11P</strain>
    </source>
</reference>
<keyword evidence="7" id="KW-1185">Reference proteome</keyword>
<dbReference type="InterPro" id="IPR013083">
    <property type="entry name" value="Znf_RING/FYVE/PHD"/>
</dbReference>
<keyword evidence="3" id="KW-0862">Zinc</keyword>
<accession>A0A9D4Z1F9</accession>
<keyword evidence="2" id="KW-0863">Zinc-finger</keyword>
<proteinExistence type="predicted"/>
<gene>
    <name evidence="6" type="ORF">D9Q98_000320</name>
</gene>
<dbReference type="SMART" id="SM00744">
    <property type="entry name" value="RINGv"/>
    <property type="match status" value="1"/>
</dbReference>
<evidence type="ECO:0000259" key="5">
    <source>
        <dbReference type="PROSITE" id="PS51292"/>
    </source>
</evidence>
<evidence type="ECO:0000256" key="3">
    <source>
        <dbReference type="ARBA" id="ARBA00022833"/>
    </source>
</evidence>